<sequence length="131" mass="14482">MAAVEKCICSLDQNIYDVWINSAADYCIQCADLSVGKPGPSFQNFNTGRTEDAFYSFLQTLYIMLPLVNFLSGFRCQQVPRLSLCISCPPQQGEAEGGPFRAQFCWSFSPVVSAVPPIASEFLMQLAGFKM</sequence>
<dbReference type="Proteomes" id="UP001482620">
    <property type="component" value="Unassembled WGS sequence"/>
</dbReference>
<dbReference type="EMBL" id="JAHRIQ010000523">
    <property type="protein sequence ID" value="MEQ2220688.1"/>
    <property type="molecule type" value="Genomic_DNA"/>
</dbReference>
<evidence type="ECO:0000313" key="1">
    <source>
        <dbReference type="EMBL" id="MEQ2220688.1"/>
    </source>
</evidence>
<gene>
    <name evidence="1" type="ORF">ILYODFUR_007960</name>
</gene>
<accession>A0ABV0SMD9</accession>
<proteinExistence type="predicted"/>
<evidence type="ECO:0000313" key="2">
    <source>
        <dbReference type="Proteomes" id="UP001482620"/>
    </source>
</evidence>
<keyword evidence="2" id="KW-1185">Reference proteome</keyword>
<name>A0ABV0SMD9_9TELE</name>
<protein>
    <submittedName>
        <fullName evidence="1">Uncharacterized protein</fullName>
    </submittedName>
</protein>
<organism evidence="1 2">
    <name type="scientific">Ilyodon furcidens</name>
    <name type="common">goldbreast splitfin</name>
    <dbReference type="NCBI Taxonomy" id="33524"/>
    <lineage>
        <taxon>Eukaryota</taxon>
        <taxon>Metazoa</taxon>
        <taxon>Chordata</taxon>
        <taxon>Craniata</taxon>
        <taxon>Vertebrata</taxon>
        <taxon>Euteleostomi</taxon>
        <taxon>Actinopterygii</taxon>
        <taxon>Neopterygii</taxon>
        <taxon>Teleostei</taxon>
        <taxon>Neoteleostei</taxon>
        <taxon>Acanthomorphata</taxon>
        <taxon>Ovalentaria</taxon>
        <taxon>Atherinomorphae</taxon>
        <taxon>Cyprinodontiformes</taxon>
        <taxon>Goodeidae</taxon>
        <taxon>Ilyodon</taxon>
    </lineage>
</organism>
<comment type="caution">
    <text evidence="1">The sequence shown here is derived from an EMBL/GenBank/DDBJ whole genome shotgun (WGS) entry which is preliminary data.</text>
</comment>
<reference evidence="1 2" key="1">
    <citation type="submission" date="2021-06" db="EMBL/GenBank/DDBJ databases">
        <authorList>
            <person name="Palmer J.M."/>
        </authorList>
    </citation>
    <scope>NUCLEOTIDE SEQUENCE [LARGE SCALE GENOMIC DNA]</scope>
    <source>
        <strain evidence="2">if_2019</strain>
        <tissue evidence="1">Muscle</tissue>
    </source>
</reference>